<dbReference type="PANTHER" id="PTHR12483:SF115">
    <property type="entry name" value="COPPER TRANSPORT PROTEIN"/>
    <property type="match status" value="1"/>
</dbReference>
<proteinExistence type="inferred from homology"/>
<evidence type="ECO:0000256" key="1">
    <source>
        <dbReference type="ARBA" id="ARBA00022692"/>
    </source>
</evidence>
<evidence type="ECO:0000313" key="5">
    <source>
        <dbReference type="EMBL" id="AMD21177.1"/>
    </source>
</evidence>
<dbReference type="InterPro" id="IPR007274">
    <property type="entry name" value="Cop_transporter"/>
</dbReference>
<keyword evidence="4" id="KW-0406">Ion transport</keyword>
<keyword evidence="4" id="KW-0813">Transport</keyword>
<gene>
    <name evidence="5" type="ORF">AW171_hschr53111</name>
</gene>
<comment type="similarity">
    <text evidence="4">Belongs to the copper transporter (Ctr) (TC 1.A.56) family. SLC31A subfamily.</text>
</comment>
<dbReference type="Pfam" id="PF04145">
    <property type="entry name" value="Ctr"/>
    <property type="match status" value="1"/>
</dbReference>
<comment type="subcellular location">
    <subcellularLocation>
        <location evidence="4">Membrane</location>
        <topology evidence="4">Multi-pass membrane protein</topology>
    </subcellularLocation>
</comment>
<keyword evidence="3 4" id="KW-0472">Membrane</keyword>
<evidence type="ECO:0000313" key="6">
    <source>
        <dbReference type="Proteomes" id="UP000243052"/>
    </source>
</evidence>
<accession>A0A0X8HTI2</accession>
<dbReference type="EMBL" id="CP014245">
    <property type="protein sequence ID" value="AMD21177.1"/>
    <property type="molecule type" value="Genomic_DNA"/>
</dbReference>
<keyword evidence="1 4" id="KW-0812">Transmembrane</keyword>
<dbReference type="Proteomes" id="UP000243052">
    <property type="component" value="Chromosome v"/>
</dbReference>
<name>A0A0X8HTI2_9SACH</name>
<keyword evidence="4" id="KW-0187">Copper transport</keyword>
<dbReference type="GeneID" id="28724454"/>
<reference evidence="5 6" key="1">
    <citation type="submission" date="2016-01" db="EMBL/GenBank/DDBJ databases">
        <title>Genome sequence of the yeast Holleya sinecauda.</title>
        <authorList>
            <person name="Dietrich F.S."/>
        </authorList>
    </citation>
    <scope>NUCLEOTIDE SEQUENCE [LARGE SCALE GENOMIC DNA]</scope>
    <source>
        <strain evidence="5 6">ATCC 58844</strain>
    </source>
</reference>
<feature type="transmembrane region" description="Helical" evidence="4">
    <location>
        <begin position="79"/>
        <end position="97"/>
    </location>
</feature>
<organism evidence="5 6">
    <name type="scientific">Eremothecium sinecaudum</name>
    <dbReference type="NCBI Taxonomy" id="45286"/>
    <lineage>
        <taxon>Eukaryota</taxon>
        <taxon>Fungi</taxon>
        <taxon>Dikarya</taxon>
        <taxon>Ascomycota</taxon>
        <taxon>Saccharomycotina</taxon>
        <taxon>Saccharomycetes</taxon>
        <taxon>Saccharomycetales</taxon>
        <taxon>Saccharomycetaceae</taxon>
        <taxon>Eremothecium</taxon>
    </lineage>
</organism>
<dbReference type="GO" id="GO:0000329">
    <property type="term" value="C:fungal-type vacuole membrane"/>
    <property type="evidence" value="ECO:0007669"/>
    <property type="project" value="TreeGrafter"/>
</dbReference>
<protein>
    <recommendedName>
        <fullName evidence="4">Copper transport protein</fullName>
    </recommendedName>
</protein>
<feature type="transmembrane region" description="Helical" evidence="4">
    <location>
        <begin position="41"/>
        <end position="58"/>
    </location>
</feature>
<keyword evidence="2 4" id="KW-1133">Transmembrane helix</keyword>
<sequence length="136" mass="15325">MSSGHPSGKAHSCGMNSAFTWSYDNLCIVFPWWHLSSKNDLLIGCLGVALWAYLYEYMKYYIYNTQRHNASNVSSRYATSLWYGAQVGVSFLLMLVMMTYNGYLMLSVVAGAILGHFHWGSRVSHTHIADLSLACH</sequence>
<dbReference type="PANTHER" id="PTHR12483">
    <property type="entry name" value="SOLUTE CARRIER FAMILY 31 COPPER TRANSPORTERS"/>
    <property type="match status" value="1"/>
</dbReference>
<evidence type="ECO:0000256" key="4">
    <source>
        <dbReference type="RuleBase" id="RU367022"/>
    </source>
</evidence>
<dbReference type="OrthoDB" id="161814at2759"/>
<dbReference type="GO" id="GO:0005375">
    <property type="term" value="F:copper ion transmembrane transporter activity"/>
    <property type="evidence" value="ECO:0007669"/>
    <property type="project" value="UniProtKB-UniRule"/>
</dbReference>
<evidence type="ECO:0000256" key="2">
    <source>
        <dbReference type="ARBA" id="ARBA00022989"/>
    </source>
</evidence>
<dbReference type="STRING" id="45286.A0A0X8HTI2"/>
<keyword evidence="4" id="KW-0186">Copper</keyword>
<dbReference type="AlphaFoldDB" id="A0A0X8HTI2"/>
<keyword evidence="6" id="KW-1185">Reference proteome</keyword>
<evidence type="ECO:0000256" key="3">
    <source>
        <dbReference type="ARBA" id="ARBA00023136"/>
    </source>
</evidence>
<dbReference type="RefSeq" id="XP_017988173.1">
    <property type="nucleotide sequence ID" value="XM_018132546.1"/>
</dbReference>